<dbReference type="RefSeq" id="WP_353566053.1">
    <property type="nucleotide sequence ID" value="NZ_BAABRI010000005.1"/>
</dbReference>
<gene>
    <name evidence="2" type="ORF">Hsar01_01122</name>
</gene>
<accession>A0ABP9UQ34</accession>
<evidence type="ECO:0000256" key="1">
    <source>
        <dbReference type="SAM" id="Phobius"/>
    </source>
</evidence>
<dbReference type="EMBL" id="BAABRI010000005">
    <property type="protein sequence ID" value="GAA5481908.1"/>
    <property type="molecule type" value="Genomic_DNA"/>
</dbReference>
<organism evidence="2 3">
    <name type="scientific">Haloferula sargassicola</name>
    <dbReference type="NCBI Taxonomy" id="490096"/>
    <lineage>
        <taxon>Bacteria</taxon>
        <taxon>Pseudomonadati</taxon>
        <taxon>Verrucomicrobiota</taxon>
        <taxon>Verrucomicrobiia</taxon>
        <taxon>Verrucomicrobiales</taxon>
        <taxon>Verrucomicrobiaceae</taxon>
        <taxon>Haloferula</taxon>
    </lineage>
</organism>
<dbReference type="Pfam" id="PF13911">
    <property type="entry name" value="AhpC-TSA_2"/>
    <property type="match status" value="1"/>
</dbReference>
<evidence type="ECO:0000313" key="2">
    <source>
        <dbReference type="EMBL" id="GAA5481908.1"/>
    </source>
</evidence>
<keyword evidence="1" id="KW-0812">Transmembrane</keyword>
<dbReference type="Proteomes" id="UP001476282">
    <property type="component" value="Unassembled WGS sequence"/>
</dbReference>
<proteinExistence type="predicted"/>
<name>A0ABP9UQ34_9BACT</name>
<feature type="transmembrane region" description="Helical" evidence="1">
    <location>
        <begin position="66"/>
        <end position="88"/>
    </location>
</feature>
<protein>
    <recommendedName>
        <fullName evidence="4">Alkyl hydroperoxide reductase subunit C/ Thiol specific antioxidant domain-containing protein</fullName>
    </recommendedName>
</protein>
<feature type="transmembrane region" description="Helical" evidence="1">
    <location>
        <begin position="40"/>
        <end position="59"/>
    </location>
</feature>
<sequence length="310" mass="33691">MTLVLFAAGVSYLGFGLAVNFFPQGFSTLIDDRPLDHPMVWRAIGLTAAAFGVGFLIAAKAPFQHWALILVGFVKATLVVAASLWSAAAGSLSPLAFTVVAGDDLLCWFPLALILWHNLERRLGKPGDGEALDLEEAASLYRLSSGESLRAASESELVCLVFLRHFGCTFTRKILRELESLKEEAEHHRARLVLVHMLVPGGEETYLPARSGIARIADPRCDLYRAFGLGKGGFWELFGPPVWIPLLVALIRGCGMGHLAGDGLQLPGAFLFRKGNIISAQRARTQADLPDLPRLFEGLPRPEPAERLAV</sequence>
<evidence type="ECO:0000313" key="3">
    <source>
        <dbReference type="Proteomes" id="UP001476282"/>
    </source>
</evidence>
<dbReference type="InterPro" id="IPR032801">
    <property type="entry name" value="PXL2A/B/C"/>
</dbReference>
<keyword evidence="1" id="KW-1133">Transmembrane helix</keyword>
<reference evidence="2 3" key="1">
    <citation type="submission" date="2024-02" db="EMBL/GenBank/DDBJ databases">
        <title>Haloferula sargassicola NBRC 104335.</title>
        <authorList>
            <person name="Ichikawa N."/>
            <person name="Katano-Makiyama Y."/>
            <person name="Hidaka K."/>
        </authorList>
    </citation>
    <scope>NUCLEOTIDE SEQUENCE [LARGE SCALE GENOMIC DNA]</scope>
    <source>
        <strain evidence="2 3">NBRC 104335</strain>
    </source>
</reference>
<keyword evidence="3" id="KW-1185">Reference proteome</keyword>
<comment type="caution">
    <text evidence="2">The sequence shown here is derived from an EMBL/GenBank/DDBJ whole genome shotgun (WGS) entry which is preliminary data.</text>
</comment>
<evidence type="ECO:0008006" key="4">
    <source>
        <dbReference type="Google" id="ProtNLM"/>
    </source>
</evidence>
<keyword evidence="1" id="KW-0472">Membrane</keyword>